<dbReference type="CDD" id="cd16473">
    <property type="entry name" value="RING-H2_RNF103"/>
    <property type="match status" value="1"/>
</dbReference>
<evidence type="ECO:0000256" key="2">
    <source>
        <dbReference type="SAM" id="Phobius"/>
    </source>
</evidence>
<evidence type="ECO:0000313" key="5">
    <source>
        <dbReference type="Proteomes" id="UP000325081"/>
    </source>
</evidence>
<dbReference type="PROSITE" id="PS50089">
    <property type="entry name" value="ZF_RING_2"/>
    <property type="match status" value="1"/>
</dbReference>
<dbReference type="Pfam" id="PF13639">
    <property type="entry name" value="zf-RING_2"/>
    <property type="match status" value="1"/>
</dbReference>
<dbReference type="EMBL" id="BKCP01006737">
    <property type="protein sequence ID" value="GER43879.1"/>
    <property type="molecule type" value="Genomic_DNA"/>
</dbReference>
<dbReference type="PANTHER" id="PTHR47258:SF1">
    <property type="entry name" value="E3 UBIQUITIN-PROTEIN LIGASE XERICO-RELATED"/>
    <property type="match status" value="1"/>
</dbReference>
<keyword evidence="2" id="KW-1133">Transmembrane helix</keyword>
<dbReference type="SUPFAM" id="SSF57850">
    <property type="entry name" value="RING/U-box"/>
    <property type="match status" value="1"/>
</dbReference>
<sequence length="174" mass="18882">MGLPNQLSDVASDSVFAIMVVLVVRSVIYLQSAFLAILRALGIHAPSRPSSGGSEDEDDLGKPLHDLIGSGLAGVTIHCEQMNLNGDLSTRACRSDTDDRVGSDCVVCLNQICDGDHVRRLRCGHVFHKDCLDGWLNQINLSCPLCRAPLVSAERVACERRRVAEDLLARFAVQ</sequence>
<dbReference type="Gene3D" id="3.30.40.10">
    <property type="entry name" value="Zinc/RING finger domain, C3HC4 (zinc finger)"/>
    <property type="match status" value="1"/>
</dbReference>
<dbReference type="InterPro" id="IPR001841">
    <property type="entry name" value="Znf_RING"/>
</dbReference>
<comment type="caution">
    <text evidence="4">The sequence shown here is derived from an EMBL/GenBank/DDBJ whole genome shotgun (WGS) entry which is preliminary data.</text>
</comment>
<keyword evidence="2" id="KW-0812">Transmembrane</keyword>
<keyword evidence="2" id="KW-0472">Membrane</keyword>
<keyword evidence="5" id="KW-1185">Reference proteome</keyword>
<dbReference type="SMART" id="SM00184">
    <property type="entry name" value="RING"/>
    <property type="match status" value="1"/>
</dbReference>
<organism evidence="4 5">
    <name type="scientific">Striga asiatica</name>
    <name type="common">Asiatic witchweed</name>
    <name type="synonym">Buchnera asiatica</name>
    <dbReference type="NCBI Taxonomy" id="4170"/>
    <lineage>
        <taxon>Eukaryota</taxon>
        <taxon>Viridiplantae</taxon>
        <taxon>Streptophyta</taxon>
        <taxon>Embryophyta</taxon>
        <taxon>Tracheophyta</taxon>
        <taxon>Spermatophyta</taxon>
        <taxon>Magnoliopsida</taxon>
        <taxon>eudicotyledons</taxon>
        <taxon>Gunneridae</taxon>
        <taxon>Pentapetalae</taxon>
        <taxon>asterids</taxon>
        <taxon>lamiids</taxon>
        <taxon>Lamiales</taxon>
        <taxon>Orobanchaceae</taxon>
        <taxon>Buchnereae</taxon>
        <taxon>Striga</taxon>
    </lineage>
</organism>
<dbReference type="OrthoDB" id="8062037at2759"/>
<keyword evidence="1" id="KW-0863">Zinc-finger</keyword>
<reference evidence="5" key="1">
    <citation type="journal article" date="2019" name="Curr. Biol.">
        <title>Genome Sequence of Striga asiatica Provides Insight into the Evolution of Plant Parasitism.</title>
        <authorList>
            <person name="Yoshida S."/>
            <person name="Kim S."/>
            <person name="Wafula E.K."/>
            <person name="Tanskanen J."/>
            <person name="Kim Y.M."/>
            <person name="Honaas L."/>
            <person name="Yang Z."/>
            <person name="Spallek T."/>
            <person name="Conn C.E."/>
            <person name="Ichihashi Y."/>
            <person name="Cheong K."/>
            <person name="Cui S."/>
            <person name="Der J.P."/>
            <person name="Gundlach H."/>
            <person name="Jiao Y."/>
            <person name="Hori C."/>
            <person name="Ishida J.K."/>
            <person name="Kasahara H."/>
            <person name="Kiba T."/>
            <person name="Kim M.S."/>
            <person name="Koo N."/>
            <person name="Laohavisit A."/>
            <person name="Lee Y.H."/>
            <person name="Lumba S."/>
            <person name="McCourt P."/>
            <person name="Mortimer J.C."/>
            <person name="Mutuku J.M."/>
            <person name="Nomura T."/>
            <person name="Sasaki-Sekimoto Y."/>
            <person name="Seto Y."/>
            <person name="Wang Y."/>
            <person name="Wakatake T."/>
            <person name="Sakakibara H."/>
            <person name="Demura T."/>
            <person name="Yamaguchi S."/>
            <person name="Yoneyama K."/>
            <person name="Manabe R.I."/>
            <person name="Nelson D.C."/>
            <person name="Schulman A.H."/>
            <person name="Timko M.P."/>
            <person name="dePamphilis C.W."/>
            <person name="Choi D."/>
            <person name="Shirasu K."/>
        </authorList>
    </citation>
    <scope>NUCLEOTIDE SEQUENCE [LARGE SCALE GENOMIC DNA]</scope>
    <source>
        <strain evidence="5">cv. UVA1</strain>
    </source>
</reference>
<dbReference type="Proteomes" id="UP000325081">
    <property type="component" value="Unassembled WGS sequence"/>
</dbReference>
<dbReference type="InterPro" id="IPR013083">
    <property type="entry name" value="Znf_RING/FYVE/PHD"/>
</dbReference>
<keyword evidence="1" id="KW-0862">Zinc</keyword>
<dbReference type="PANTHER" id="PTHR47258">
    <property type="match status" value="1"/>
</dbReference>
<evidence type="ECO:0000313" key="4">
    <source>
        <dbReference type="EMBL" id="GER43879.1"/>
    </source>
</evidence>
<evidence type="ECO:0000256" key="1">
    <source>
        <dbReference type="PROSITE-ProRule" id="PRU00175"/>
    </source>
</evidence>
<dbReference type="AlphaFoldDB" id="A0A5A7QF49"/>
<evidence type="ECO:0000259" key="3">
    <source>
        <dbReference type="PROSITE" id="PS50089"/>
    </source>
</evidence>
<keyword evidence="1" id="KW-0479">Metal-binding</keyword>
<dbReference type="GO" id="GO:0008270">
    <property type="term" value="F:zinc ion binding"/>
    <property type="evidence" value="ECO:0007669"/>
    <property type="project" value="UniProtKB-KW"/>
</dbReference>
<dbReference type="InterPro" id="IPR044249">
    <property type="entry name" value="XERICO-like"/>
</dbReference>
<accession>A0A5A7QF49</accession>
<gene>
    <name evidence="4" type="ORF">STAS_20745</name>
</gene>
<feature type="domain" description="RING-type" evidence="3">
    <location>
        <begin position="105"/>
        <end position="147"/>
    </location>
</feature>
<feature type="transmembrane region" description="Helical" evidence="2">
    <location>
        <begin position="15"/>
        <end position="38"/>
    </location>
</feature>
<name>A0A5A7QF49_STRAF</name>
<proteinExistence type="predicted"/>
<protein>
    <submittedName>
        <fullName evidence="4">RING/U-box superfamily protein</fullName>
    </submittedName>
</protein>